<feature type="region of interest" description="Disordered" evidence="6">
    <location>
        <begin position="416"/>
        <end position="453"/>
    </location>
</feature>
<feature type="domain" description="Major facilitator superfamily (MFS) profile" evidence="8">
    <location>
        <begin position="24"/>
        <end position="420"/>
    </location>
</feature>
<keyword evidence="4 7" id="KW-1133">Transmembrane helix</keyword>
<feature type="transmembrane region" description="Helical" evidence="7">
    <location>
        <begin position="117"/>
        <end position="140"/>
    </location>
</feature>
<dbReference type="RefSeq" id="WP_063745630.1">
    <property type="nucleotide sequence ID" value="NZ_CP073767.1"/>
</dbReference>
<evidence type="ECO:0000313" key="9">
    <source>
        <dbReference type="EMBL" id="UWZ55822.1"/>
    </source>
</evidence>
<accession>A0A9Q9IL34</accession>
<comment type="subcellular location">
    <subcellularLocation>
        <location evidence="1">Cell membrane</location>
        <topology evidence="1">Multi-pass membrane protein</topology>
    </subcellularLocation>
</comment>
<evidence type="ECO:0000256" key="3">
    <source>
        <dbReference type="ARBA" id="ARBA00022692"/>
    </source>
</evidence>
<dbReference type="Pfam" id="PF07690">
    <property type="entry name" value="MFS_1"/>
    <property type="match status" value="1"/>
</dbReference>
<feature type="transmembrane region" description="Helical" evidence="7">
    <location>
        <begin position="242"/>
        <end position="268"/>
    </location>
</feature>
<dbReference type="InterPro" id="IPR036259">
    <property type="entry name" value="MFS_trans_sf"/>
</dbReference>
<evidence type="ECO:0000256" key="5">
    <source>
        <dbReference type="ARBA" id="ARBA00023136"/>
    </source>
</evidence>
<organism evidence="9 10">
    <name type="scientific">Dactylosporangium aurantiacum</name>
    <dbReference type="NCBI Taxonomy" id="35754"/>
    <lineage>
        <taxon>Bacteria</taxon>
        <taxon>Bacillati</taxon>
        <taxon>Actinomycetota</taxon>
        <taxon>Actinomycetes</taxon>
        <taxon>Micromonosporales</taxon>
        <taxon>Micromonosporaceae</taxon>
        <taxon>Dactylosporangium</taxon>
    </lineage>
</organism>
<feature type="transmembrane region" description="Helical" evidence="7">
    <location>
        <begin position="393"/>
        <end position="413"/>
    </location>
</feature>
<feature type="transmembrane region" description="Helical" evidence="7">
    <location>
        <begin position="152"/>
        <end position="173"/>
    </location>
</feature>
<evidence type="ECO:0000313" key="10">
    <source>
        <dbReference type="Proteomes" id="UP001058003"/>
    </source>
</evidence>
<keyword evidence="3 7" id="KW-0812">Transmembrane</keyword>
<evidence type="ECO:0000259" key="8">
    <source>
        <dbReference type="PROSITE" id="PS50850"/>
    </source>
</evidence>
<feature type="transmembrane region" description="Helical" evidence="7">
    <location>
        <begin position="332"/>
        <end position="355"/>
    </location>
</feature>
<dbReference type="SUPFAM" id="SSF103473">
    <property type="entry name" value="MFS general substrate transporter"/>
    <property type="match status" value="1"/>
</dbReference>
<dbReference type="KEGG" id="daur:Daura_06365"/>
<dbReference type="PANTHER" id="PTHR43385">
    <property type="entry name" value="RIBOFLAVIN TRANSPORTER RIBJ"/>
    <property type="match status" value="1"/>
</dbReference>
<dbReference type="GO" id="GO:0022857">
    <property type="term" value="F:transmembrane transporter activity"/>
    <property type="evidence" value="ECO:0007669"/>
    <property type="project" value="InterPro"/>
</dbReference>
<dbReference type="Proteomes" id="UP001058003">
    <property type="component" value="Chromosome"/>
</dbReference>
<dbReference type="PROSITE" id="PS50850">
    <property type="entry name" value="MFS"/>
    <property type="match status" value="1"/>
</dbReference>
<evidence type="ECO:0000256" key="6">
    <source>
        <dbReference type="SAM" id="MobiDB-lite"/>
    </source>
</evidence>
<feature type="transmembrane region" description="Helical" evidence="7">
    <location>
        <begin position="179"/>
        <end position="202"/>
    </location>
</feature>
<keyword evidence="10" id="KW-1185">Reference proteome</keyword>
<evidence type="ECO:0000256" key="1">
    <source>
        <dbReference type="ARBA" id="ARBA00004651"/>
    </source>
</evidence>
<feature type="transmembrane region" description="Helical" evidence="7">
    <location>
        <begin position="362"/>
        <end position="381"/>
    </location>
</feature>
<dbReference type="GO" id="GO:0005886">
    <property type="term" value="C:plasma membrane"/>
    <property type="evidence" value="ECO:0007669"/>
    <property type="project" value="UniProtKB-SubCell"/>
</dbReference>
<evidence type="ECO:0000256" key="2">
    <source>
        <dbReference type="ARBA" id="ARBA00022448"/>
    </source>
</evidence>
<dbReference type="Gene3D" id="1.20.1250.20">
    <property type="entry name" value="MFS general substrate transporter like domains"/>
    <property type="match status" value="1"/>
</dbReference>
<proteinExistence type="predicted"/>
<dbReference type="AlphaFoldDB" id="A0A9Q9IL34"/>
<feature type="transmembrane region" description="Helical" evidence="7">
    <location>
        <begin position="25"/>
        <end position="47"/>
    </location>
</feature>
<dbReference type="InterPro" id="IPR011701">
    <property type="entry name" value="MFS"/>
</dbReference>
<dbReference type="InterPro" id="IPR020846">
    <property type="entry name" value="MFS_dom"/>
</dbReference>
<feature type="transmembrane region" description="Helical" evidence="7">
    <location>
        <begin position="92"/>
        <end position="111"/>
    </location>
</feature>
<feature type="transmembrane region" description="Helical" evidence="7">
    <location>
        <begin position="307"/>
        <end position="326"/>
    </location>
</feature>
<protein>
    <submittedName>
        <fullName evidence="9">MFS transporter</fullName>
    </submittedName>
</protein>
<name>A0A9Q9IL34_9ACTN</name>
<feature type="transmembrane region" description="Helical" evidence="7">
    <location>
        <begin position="274"/>
        <end position="295"/>
    </location>
</feature>
<dbReference type="EMBL" id="CP073767">
    <property type="protein sequence ID" value="UWZ55822.1"/>
    <property type="molecule type" value="Genomic_DNA"/>
</dbReference>
<dbReference type="InterPro" id="IPR052983">
    <property type="entry name" value="MFS_Riboflavin_Transporter"/>
</dbReference>
<feature type="transmembrane region" description="Helical" evidence="7">
    <location>
        <begin position="59"/>
        <end position="80"/>
    </location>
</feature>
<dbReference type="OrthoDB" id="7200137at2"/>
<dbReference type="PANTHER" id="PTHR43385:SF1">
    <property type="entry name" value="RIBOFLAVIN TRANSPORTER RIBJ"/>
    <property type="match status" value="1"/>
</dbReference>
<evidence type="ECO:0000256" key="7">
    <source>
        <dbReference type="SAM" id="Phobius"/>
    </source>
</evidence>
<gene>
    <name evidence="9" type="ORF">Daura_06365</name>
</gene>
<keyword evidence="2" id="KW-0813">Transport</keyword>
<feature type="region of interest" description="Disordered" evidence="6">
    <location>
        <begin position="206"/>
        <end position="226"/>
    </location>
</feature>
<feature type="compositionally biased region" description="Basic and acidic residues" evidence="6">
    <location>
        <begin position="428"/>
        <end position="440"/>
    </location>
</feature>
<keyword evidence="5 7" id="KW-0472">Membrane</keyword>
<evidence type="ECO:0000256" key="4">
    <source>
        <dbReference type="ARBA" id="ARBA00022989"/>
    </source>
</evidence>
<sequence length="453" mass="46410">MAPLPSPAAPGARAGSHRAFHGWRIVAVFAVTQTAGYGCLYYTFAVLLHPIAADLHTTATAVTGAITTALLASAAAAVPVGRWLDRHGGRALMTAGSLAGAGLLIACSQVRTVWQLYMVFTGLGIAMAMALYEPATAVIVSWFDQAHRSKAVLAMIVVAGFASTIFMPLTGLLEHRHGWRTTLLVLAGVYAAVAVPLHALVVRRAPTDPTDSTNPAGPARRRPSTTDERRVLIRAAVRDGRFWCLAVAFVAHGAAMSAMTVHLVGFLTSKGHPVTFAATVAGLLGVLSVTGRVLLTGAQRRIRLHRVVAVIFSVQAAAALTLPFVGATRPGAAVAVIGFGIGFGVASLATPALLADRYGTTAYASIAGTLAAPVTLAKAGAPLGAAALAAAGGYTPVLVTIGACSLVAAAGILTRADSPTPTPHRPPHSAEERADSDAIHHAAGADSPYLTRP</sequence>
<reference evidence="9" key="1">
    <citation type="submission" date="2021-04" db="EMBL/GenBank/DDBJ databases">
        <title>Dactylosporangium aurantiacum NRRL B-8018 full assembly.</title>
        <authorList>
            <person name="Hartkoorn R.C."/>
            <person name="Beaudoing E."/>
            <person name="Hot D."/>
        </authorList>
    </citation>
    <scope>NUCLEOTIDE SEQUENCE</scope>
    <source>
        <strain evidence="9">NRRL B-8018</strain>
    </source>
</reference>